<evidence type="ECO:0000313" key="2">
    <source>
        <dbReference type="EMBL" id="EGP94136.1"/>
    </source>
</evidence>
<sequence>MGVIFHLQGQSIVGPESSFMYSNPEWVNYGIQIAVIGTIIMAIGISLRFIRKSKW</sequence>
<keyword evidence="3" id="KW-1185">Reference proteome</keyword>
<reference evidence="2 3" key="1">
    <citation type="journal article" date="2011" name="J. Bacteriol.">
        <title>Genome Sequence of an Ammonia-Oxidizing Soil Archaeon, "Candidatus Nitrosoarchaeum koreensis" MY1.</title>
        <authorList>
            <person name="Kim B.K."/>
            <person name="Jung M.Y."/>
            <person name="Yu D.S."/>
            <person name="Park S.J."/>
            <person name="Oh T.K."/>
            <person name="Rhee S.K."/>
            <person name="Kim J.F."/>
        </authorList>
    </citation>
    <scope>NUCLEOTIDE SEQUENCE [LARGE SCALE GENOMIC DNA]</scope>
    <source>
        <strain evidence="2 3">MY1</strain>
    </source>
</reference>
<protein>
    <submittedName>
        <fullName evidence="2">Uncharacterized protein</fullName>
    </submittedName>
</protein>
<keyword evidence="1" id="KW-1133">Transmembrane helix</keyword>
<name>F9CYH4_9ARCH</name>
<dbReference type="EMBL" id="AFPU01000001">
    <property type="protein sequence ID" value="EGP94136.1"/>
    <property type="molecule type" value="Genomic_DNA"/>
</dbReference>
<organism evidence="2 3">
    <name type="scientific">Nitrosarchaeum koreense MY1</name>
    <dbReference type="NCBI Taxonomy" id="1001994"/>
    <lineage>
        <taxon>Archaea</taxon>
        <taxon>Nitrososphaerota</taxon>
        <taxon>Nitrososphaeria</taxon>
        <taxon>Nitrosopumilales</taxon>
        <taxon>Nitrosopumilaceae</taxon>
        <taxon>Nitrosarchaeum</taxon>
    </lineage>
</organism>
<feature type="transmembrane region" description="Helical" evidence="1">
    <location>
        <begin position="29"/>
        <end position="50"/>
    </location>
</feature>
<accession>F9CYH4</accession>
<proteinExistence type="predicted"/>
<keyword evidence="1" id="KW-0812">Transmembrane</keyword>
<comment type="caution">
    <text evidence="2">The sequence shown here is derived from an EMBL/GenBank/DDBJ whole genome shotgun (WGS) entry which is preliminary data.</text>
</comment>
<keyword evidence="1" id="KW-0472">Membrane</keyword>
<evidence type="ECO:0000256" key="1">
    <source>
        <dbReference type="SAM" id="Phobius"/>
    </source>
</evidence>
<gene>
    <name evidence="2" type="ORF">MY1_1380</name>
</gene>
<evidence type="ECO:0000313" key="3">
    <source>
        <dbReference type="Proteomes" id="UP000004440"/>
    </source>
</evidence>
<dbReference type="Proteomes" id="UP000004440">
    <property type="component" value="Unassembled WGS sequence"/>
</dbReference>
<dbReference type="AlphaFoldDB" id="F9CYH4"/>